<dbReference type="PROSITE" id="PS50109">
    <property type="entry name" value="HIS_KIN"/>
    <property type="match status" value="1"/>
</dbReference>
<keyword evidence="5" id="KW-0547">Nucleotide-binding</keyword>
<dbReference type="PANTHER" id="PTHR43047">
    <property type="entry name" value="TWO-COMPONENT HISTIDINE PROTEIN KINASE"/>
    <property type="match status" value="1"/>
</dbReference>
<dbReference type="GO" id="GO:0009927">
    <property type="term" value="F:histidine phosphotransfer kinase activity"/>
    <property type="evidence" value="ECO:0007669"/>
    <property type="project" value="TreeGrafter"/>
</dbReference>
<dbReference type="Pfam" id="PF02518">
    <property type="entry name" value="HATPase_c"/>
    <property type="match status" value="1"/>
</dbReference>
<evidence type="ECO:0000256" key="5">
    <source>
        <dbReference type="ARBA" id="ARBA00022741"/>
    </source>
</evidence>
<dbReference type="SMART" id="SM00387">
    <property type="entry name" value="HATPase_c"/>
    <property type="match status" value="1"/>
</dbReference>
<dbReference type="PANTHER" id="PTHR43047:SF72">
    <property type="entry name" value="OSMOSENSING HISTIDINE PROTEIN KINASE SLN1"/>
    <property type="match status" value="1"/>
</dbReference>
<dbReference type="InterPro" id="IPR036890">
    <property type="entry name" value="HATPase_C_sf"/>
</dbReference>
<evidence type="ECO:0000259" key="13">
    <source>
        <dbReference type="PROSITE" id="PS50110"/>
    </source>
</evidence>
<dbReference type="NCBIfam" id="TIGR00229">
    <property type="entry name" value="sensory_box"/>
    <property type="match status" value="2"/>
</dbReference>
<evidence type="ECO:0000256" key="11">
    <source>
        <dbReference type="PROSITE-ProRule" id="PRU00169"/>
    </source>
</evidence>
<dbReference type="STRING" id="1519643.SAMN06295933_2748"/>
<evidence type="ECO:0000256" key="1">
    <source>
        <dbReference type="ARBA" id="ARBA00000085"/>
    </source>
</evidence>
<dbReference type="EMBL" id="FWZU01000004">
    <property type="protein sequence ID" value="SMF28882.1"/>
    <property type="molecule type" value="Genomic_DNA"/>
</dbReference>
<dbReference type="CDD" id="cd00082">
    <property type="entry name" value="HisKA"/>
    <property type="match status" value="1"/>
</dbReference>
<dbReference type="GO" id="GO:0005524">
    <property type="term" value="F:ATP binding"/>
    <property type="evidence" value="ECO:0007669"/>
    <property type="project" value="UniProtKB-KW"/>
</dbReference>
<feature type="domain" description="Response regulatory" evidence="13">
    <location>
        <begin position="660"/>
        <end position="779"/>
    </location>
</feature>
<dbReference type="PROSITE" id="PS50112">
    <property type="entry name" value="PAS"/>
    <property type="match status" value="2"/>
</dbReference>
<feature type="domain" description="PAC" evidence="15">
    <location>
        <begin position="345"/>
        <end position="397"/>
    </location>
</feature>
<dbReference type="Pfam" id="PF13426">
    <property type="entry name" value="PAS_9"/>
    <property type="match status" value="2"/>
</dbReference>
<evidence type="ECO:0000256" key="9">
    <source>
        <dbReference type="ARBA" id="ARBA00064003"/>
    </source>
</evidence>
<dbReference type="InterPro" id="IPR011006">
    <property type="entry name" value="CheY-like_superfamily"/>
</dbReference>
<dbReference type="InterPro" id="IPR003661">
    <property type="entry name" value="HisK_dim/P_dom"/>
</dbReference>
<dbReference type="SMART" id="SM00091">
    <property type="entry name" value="PAS"/>
    <property type="match status" value="2"/>
</dbReference>
<sequence length="786" mass="87131">MLKSILVIDDQQENLFILEEMLNEFLPSIKVITALGAQEGMQKLGQDVGVVISDVQMPSKNGIELCKSIKDNPEYKDISILLITAHQSTPSMRVQAMKAGALDFISRPIDTNELVAKVNVALKVHYKEHGLRHERDELSTKVEVTGQKLKAADRQYKTLFDNANDAIFILDTDGDILEANPEAHAILGYNHNVLVGRSVKEILNKHDAGLLLSSIALTGEVNISSEFVVFDRTRIPIEIRSRLVELSENKVILAIARDVTRQKMAEQVIKESEKHFRLLYTDAPVAYQSLNGFGEFLDVNLRFTETLGYTAKDVVGKPFVSILHPDCRGDFANQFSKISSISELKGLELRILKKNSEEVLVAFNARVASSGVGTFQQVHCVFHDITKERNTEKAIIKAKEAAEKASRSKSEFLANMSHEIRTPLNGIMGMMQLLQSSDLKNEQIRYVTMAIQSSRRLTSLLSDILDLSRVEAGKMNISYEKFELTDILHQLSEMYCAVASQSGVELILSIDPNVPHYVIGDSVRLQQVLTNLLGNSLKFTTEGKITVEAYKLPISKENMVKILFSVSDTGVGIPEGKIQDLFVPFSQASEGYTRKYQGAGLGLSICKRLVNMMGGGMSLESEEGNGTTVHFTALFGGVDQDYIPSPAEVQTEIIRQDPMRILLVEDEFISRLSAQKQIENLDCHVVAVENGLQALESLQSGSFDVVFMDIQMPTMDGIEATKAIRQGLAGVKNRDVYIIAMTAYAMEGDKNIFLGSSMDDYLAKPVEIVDLEATLNRARNKLAQGI</sequence>
<evidence type="ECO:0000256" key="7">
    <source>
        <dbReference type="ARBA" id="ARBA00022840"/>
    </source>
</evidence>
<dbReference type="FunFam" id="3.30.565.10:FF:000010">
    <property type="entry name" value="Sensor histidine kinase RcsC"/>
    <property type="match status" value="1"/>
</dbReference>
<dbReference type="RefSeq" id="WP_085103148.1">
    <property type="nucleotide sequence ID" value="NZ_FWZU01000004.1"/>
</dbReference>
<dbReference type="SUPFAM" id="SSF55785">
    <property type="entry name" value="PYP-like sensor domain (PAS domain)"/>
    <property type="match status" value="2"/>
</dbReference>
<evidence type="ECO:0000256" key="4">
    <source>
        <dbReference type="ARBA" id="ARBA00022679"/>
    </source>
</evidence>
<dbReference type="InterPro" id="IPR000700">
    <property type="entry name" value="PAS-assoc_C"/>
</dbReference>
<dbReference type="Proteomes" id="UP000192906">
    <property type="component" value="Unassembled WGS sequence"/>
</dbReference>
<feature type="domain" description="Histidine kinase" evidence="12">
    <location>
        <begin position="415"/>
        <end position="632"/>
    </location>
</feature>
<comment type="catalytic activity">
    <reaction evidence="1">
        <text>ATP + protein L-histidine = ADP + protein N-phospho-L-histidine.</text>
        <dbReference type="EC" id="2.7.13.3"/>
    </reaction>
</comment>
<keyword evidence="8" id="KW-0902">Two-component regulatory system</keyword>
<gene>
    <name evidence="16" type="ORF">SAMN06295933_2748</name>
</gene>
<dbReference type="OrthoDB" id="5437500at2"/>
<dbReference type="Pfam" id="PF00512">
    <property type="entry name" value="HisKA"/>
    <property type="match status" value="1"/>
</dbReference>
<dbReference type="InterPro" id="IPR000014">
    <property type="entry name" value="PAS"/>
</dbReference>
<dbReference type="PROSITE" id="PS50110">
    <property type="entry name" value="RESPONSE_REGULATORY"/>
    <property type="match status" value="2"/>
</dbReference>
<keyword evidence="6" id="KW-0418">Kinase</keyword>
<dbReference type="FunFam" id="1.10.287.130:FF:000002">
    <property type="entry name" value="Two-component osmosensing histidine kinase"/>
    <property type="match status" value="1"/>
</dbReference>
<dbReference type="InterPro" id="IPR001789">
    <property type="entry name" value="Sig_transdc_resp-reg_receiver"/>
</dbReference>
<dbReference type="PROSITE" id="PS50113">
    <property type="entry name" value="PAC"/>
    <property type="match status" value="1"/>
</dbReference>
<dbReference type="InterPro" id="IPR036097">
    <property type="entry name" value="HisK_dim/P_sf"/>
</dbReference>
<evidence type="ECO:0000259" key="12">
    <source>
        <dbReference type="PROSITE" id="PS50109"/>
    </source>
</evidence>
<dbReference type="AlphaFoldDB" id="A0A1X7E7Y6"/>
<dbReference type="CDD" id="cd17546">
    <property type="entry name" value="REC_hyHK_CKI1_RcsC-like"/>
    <property type="match status" value="1"/>
</dbReference>
<evidence type="ECO:0000256" key="3">
    <source>
        <dbReference type="ARBA" id="ARBA00022553"/>
    </source>
</evidence>
<dbReference type="Gene3D" id="1.10.287.130">
    <property type="match status" value="1"/>
</dbReference>
<reference evidence="17" key="1">
    <citation type="submission" date="2017-04" db="EMBL/GenBank/DDBJ databases">
        <authorList>
            <person name="Varghese N."/>
            <person name="Submissions S."/>
        </authorList>
    </citation>
    <scope>NUCLEOTIDE SEQUENCE [LARGE SCALE GENOMIC DNA]</scope>
    <source>
        <strain evidence="17">K3S</strain>
    </source>
</reference>
<keyword evidence="17" id="KW-1185">Reference proteome</keyword>
<dbReference type="InterPro" id="IPR005467">
    <property type="entry name" value="His_kinase_dom"/>
</dbReference>
<evidence type="ECO:0000256" key="6">
    <source>
        <dbReference type="ARBA" id="ARBA00022777"/>
    </source>
</evidence>
<evidence type="ECO:0000313" key="17">
    <source>
        <dbReference type="Proteomes" id="UP000192906"/>
    </source>
</evidence>
<dbReference type="CDD" id="cd16922">
    <property type="entry name" value="HATPase_EvgS-ArcB-TorS-like"/>
    <property type="match status" value="1"/>
</dbReference>
<keyword evidence="4" id="KW-0808">Transferase</keyword>
<feature type="domain" description="Response regulatory" evidence="13">
    <location>
        <begin position="4"/>
        <end position="122"/>
    </location>
</feature>
<proteinExistence type="predicted"/>
<dbReference type="EC" id="2.7.13.3" evidence="2"/>
<dbReference type="SUPFAM" id="SSF47384">
    <property type="entry name" value="Homodimeric domain of signal transducing histidine kinase"/>
    <property type="match status" value="1"/>
</dbReference>
<evidence type="ECO:0000313" key="16">
    <source>
        <dbReference type="EMBL" id="SMF28882.1"/>
    </source>
</evidence>
<evidence type="ECO:0000259" key="14">
    <source>
        <dbReference type="PROSITE" id="PS50112"/>
    </source>
</evidence>
<protein>
    <recommendedName>
        <fullName evidence="10">Sensory/regulatory protein RpfC</fullName>
        <ecNumber evidence="2">2.7.13.3</ecNumber>
    </recommendedName>
</protein>
<dbReference type="SUPFAM" id="SSF55874">
    <property type="entry name" value="ATPase domain of HSP90 chaperone/DNA topoisomerase II/histidine kinase"/>
    <property type="match status" value="1"/>
</dbReference>
<dbReference type="InterPro" id="IPR004358">
    <property type="entry name" value="Sig_transdc_His_kin-like_C"/>
</dbReference>
<dbReference type="Gene3D" id="3.30.450.20">
    <property type="entry name" value="PAS domain"/>
    <property type="match status" value="2"/>
</dbReference>
<feature type="domain" description="PAS" evidence="14">
    <location>
        <begin position="152"/>
        <end position="207"/>
    </location>
</feature>
<dbReference type="Pfam" id="PF00072">
    <property type="entry name" value="Response_reg"/>
    <property type="match status" value="2"/>
</dbReference>
<dbReference type="SMART" id="SM00448">
    <property type="entry name" value="REC"/>
    <property type="match status" value="2"/>
</dbReference>
<feature type="modified residue" description="4-aspartylphosphate" evidence="11">
    <location>
        <position position="709"/>
    </location>
</feature>
<evidence type="ECO:0000256" key="8">
    <source>
        <dbReference type="ARBA" id="ARBA00023012"/>
    </source>
</evidence>
<dbReference type="GO" id="GO:0000155">
    <property type="term" value="F:phosphorelay sensor kinase activity"/>
    <property type="evidence" value="ECO:0007669"/>
    <property type="project" value="InterPro"/>
</dbReference>
<feature type="domain" description="PAS" evidence="14">
    <location>
        <begin position="272"/>
        <end position="326"/>
    </location>
</feature>
<dbReference type="PRINTS" id="PR00344">
    <property type="entry name" value="BCTRLSENSOR"/>
</dbReference>
<organism evidence="16 17">
    <name type="scientific">Desulfovibrio gilichinskyi</name>
    <dbReference type="NCBI Taxonomy" id="1519643"/>
    <lineage>
        <taxon>Bacteria</taxon>
        <taxon>Pseudomonadati</taxon>
        <taxon>Thermodesulfobacteriota</taxon>
        <taxon>Desulfovibrionia</taxon>
        <taxon>Desulfovibrionales</taxon>
        <taxon>Desulfovibrionaceae</taxon>
        <taxon>Desulfovibrio</taxon>
    </lineage>
</organism>
<feature type="modified residue" description="4-aspartylphosphate" evidence="11">
    <location>
        <position position="54"/>
    </location>
</feature>
<dbReference type="Gene3D" id="3.30.565.10">
    <property type="entry name" value="Histidine kinase-like ATPase, C-terminal domain"/>
    <property type="match status" value="1"/>
</dbReference>
<comment type="subunit">
    <text evidence="9">At low DSF concentrations, interacts with RpfF.</text>
</comment>
<name>A0A1X7E7Y6_9BACT</name>
<dbReference type="InterPro" id="IPR035965">
    <property type="entry name" value="PAS-like_dom_sf"/>
</dbReference>
<dbReference type="GO" id="GO:0005886">
    <property type="term" value="C:plasma membrane"/>
    <property type="evidence" value="ECO:0007669"/>
    <property type="project" value="TreeGrafter"/>
</dbReference>
<dbReference type="SMART" id="SM00388">
    <property type="entry name" value="HisKA"/>
    <property type="match status" value="1"/>
</dbReference>
<dbReference type="Gene3D" id="3.40.50.2300">
    <property type="match status" value="2"/>
</dbReference>
<keyword evidence="7" id="KW-0067">ATP-binding</keyword>
<evidence type="ECO:0000256" key="2">
    <source>
        <dbReference type="ARBA" id="ARBA00012438"/>
    </source>
</evidence>
<dbReference type="InterPro" id="IPR003594">
    <property type="entry name" value="HATPase_dom"/>
</dbReference>
<evidence type="ECO:0000259" key="15">
    <source>
        <dbReference type="PROSITE" id="PS50113"/>
    </source>
</evidence>
<evidence type="ECO:0000256" key="10">
    <source>
        <dbReference type="ARBA" id="ARBA00068150"/>
    </source>
</evidence>
<keyword evidence="3 11" id="KW-0597">Phosphoprotein</keyword>
<dbReference type="CDD" id="cd00130">
    <property type="entry name" value="PAS"/>
    <property type="match status" value="2"/>
</dbReference>
<dbReference type="SUPFAM" id="SSF52172">
    <property type="entry name" value="CheY-like"/>
    <property type="match status" value="2"/>
</dbReference>
<accession>A0A1X7E7Y6</accession>